<accession>A0AA37GQ06</accession>
<evidence type="ECO:0000313" key="3">
    <source>
        <dbReference type="Proteomes" id="UP001055172"/>
    </source>
</evidence>
<dbReference type="AlphaFoldDB" id="A0AA37GQ06"/>
<keyword evidence="1" id="KW-0812">Transmembrane</keyword>
<proteinExistence type="predicted"/>
<dbReference type="Proteomes" id="UP001055172">
    <property type="component" value="Unassembled WGS sequence"/>
</dbReference>
<sequence length="66" mass="7930">MAFKMLMVCYALMIVVPICQITWYRCENAKRQRWVDEQNSGVGPGPRPEFTDKTDFEQWETFRYSM</sequence>
<keyword evidence="3" id="KW-1185">Reference proteome</keyword>
<comment type="caution">
    <text evidence="2">The sequence shown here is derived from an EMBL/GenBank/DDBJ whole genome shotgun (WGS) entry which is preliminary data.</text>
</comment>
<name>A0AA37GQ06_9PEZI</name>
<protein>
    <submittedName>
        <fullName evidence="2">Uncharacterized protein</fullName>
    </submittedName>
</protein>
<evidence type="ECO:0000313" key="2">
    <source>
        <dbReference type="EMBL" id="GJC84709.1"/>
    </source>
</evidence>
<keyword evidence="1" id="KW-0472">Membrane</keyword>
<reference evidence="2 3" key="1">
    <citation type="submission" date="2021-07" db="EMBL/GenBank/DDBJ databases">
        <title>Genome data of Colletotrichum spaethianum.</title>
        <authorList>
            <person name="Utami Y.D."/>
            <person name="Hiruma K."/>
        </authorList>
    </citation>
    <scope>NUCLEOTIDE SEQUENCE [LARGE SCALE GENOMIC DNA]</scope>
    <source>
        <strain evidence="2 3">MAFF 242679</strain>
    </source>
</reference>
<evidence type="ECO:0000256" key="1">
    <source>
        <dbReference type="SAM" id="Phobius"/>
    </source>
</evidence>
<keyword evidence="1" id="KW-1133">Transmembrane helix</keyword>
<dbReference type="EMBL" id="BPPX01000015">
    <property type="protein sequence ID" value="GJC84709.1"/>
    <property type="molecule type" value="Genomic_DNA"/>
</dbReference>
<feature type="transmembrane region" description="Helical" evidence="1">
    <location>
        <begin position="6"/>
        <end position="24"/>
    </location>
</feature>
<gene>
    <name evidence="2" type="ORF">ColLi_07547</name>
</gene>
<organism evidence="2 3">
    <name type="scientific">Colletotrichum liriopes</name>
    <dbReference type="NCBI Taxonomy" id="708192"/>
    <lineage>
        <taxon>Eukaryota</taxon>
        <taxon>Fungi</taxon>
        <taxon>Dikarya</taxon>
        <taxon>Ascomycota</taxon>
        <taxon>Pezizomycotina</taxon>
        <taxon>Sordariomycetes</taxon>
        <taxon>Hypocreomycetidae</taxon>
        <taxon>Glomerellales</taxon>
        <taxon>Glomerellaceae</taxon>
        <taxon>Colletotrichum</taxon>
        <taxon>Colletotrichum spaethianum species complex</taxon>
    </lineage>
</organism>